<evidence type="ECO:0000313" key="2">
    <source>
        <dbReference type="Proteomes" id="UP000807306"/>
    </source>
</evidence>
<dbReference type="Proteomes" id="UP000807306">
    <property type="component" value="Unassembled WGS sequence"/>
</dbReference>
<organism evidence="1 2">
    <name type="scientific">Crepidotus variabilis</name>
    <dbReference type="NCBI Taxonomy" id="179855"/>
    <lineage>
        <taxon>Eukaryota</taxon>
        <taxon>Fungi</taxon>
        <taxon>Dikarya</taxon>
        <taxon>Basidiomycota</taxon>
        <taxon>Agaricomycotina</taxon>
        <taxon>Agaricomycetes</taxon>
        <taxon>Agaricomycetidae</taxon>
        <taxon>Agaricales</taxon>
        <taxon>Agaricineae</taxon>
        <taxon>Crepidotaceae</taxon>
        <taxon>Crepidotus</taxon>
    </lineage>
</organism>
<sequence length="81" mass="9124">MGVQSSFLSTHSVSTLLLSAISKPRGCHFHLFKLRLGVILLEYVSTGTKIYRSDDHWLFHGFLLTSTYLNSEIPDGIDILQ</sequence>
<comment type="caution">
    <text evidence="1">The sequence shown here is derived from an EMBL/GenBank/DDBJ whole genome shotgun (WGS) entry which is preliminary data.</text>
</comment>
<keyword evidence="2" id="KW-1185">Reference proteome</keyword>
<dbReference type="AlphaFoldDB" id="A0A9P6E9S8"/>
<reference evidence="1" key="1">
    <citation type="submission" date="2020-11" db="EMBL/GenBank/DDBJ databases">
        <authorList>
            <consortium name="DOE Joint Genome Institute"/>
            <person name="Ahrendt S."/>
            <person name="Riley R."/>
            <person name="Andreopoulos W."/>
            <person name="Labutti K."/>
            <person name="Pangilinan J."/>
            <person name="Ruiz-Duenas F.J."/>
            <person name="Barrasa J.M."/>
            <person name="Sanchez-Garcia M."/>
            <person name="Camarero S."/>
            <person name="Miyauchi S."/>
            <person name="Serrano A."/>
            <person name="Linde D."/>
            <person name="Babiker R."/>
            <person name="Drula E."/>
            <person name="Ayuso-Fernandez I."/>
            <person name="Pacheco R."/>
            <person name="Padilla G."/>
            <person name="Ferreira P."/>
            <person name="Barriuso J."/>
            <person name="Kellner H."/>
            <person name="Castanera R."/>
            <person name="Alfaro M."/>
            <person name="Ramirez L."/>
            <person name="Pisabarro A.G."/>
            <person name="Kuo A."/>
            <person name="Tritt A."/>
            <person name="Lipzen A."/>
            <person name="He G."/>
            <person name="Yan M."/>
            <person name="Ng V."/>
            <person name="Cullen D."/>
            <person name="Martin F."/>
            <person name="Rosso M.-N."/>
            <person name="Henrissat B."/>
            <person name="Hibbett D."/>
            <person name="Martinez A.T."/>
            <person name="Grigoriev I.V."/>
        </authorList>
    </citation>
    <scope>NUCLEOTIDE SEQUENCE</scope>
    <source>
        <strain evidence="1">CBS 506.95</strain>
    </source>
</reference>
<gene>
    <name evidence="1" type="ORF">CPB83DRAFT_860036</name>
</gene>
<dbReference type="EMBL" id="MU157888">
    <property type="protein sequence ID" value="KAF9525112.1"/>
    <property type="molecule type" value="Genomic_DNA"/>
</dbReference>
<accession>A0A9P6E9S8</accession>
<name>A0A9P6E9S8_9AGAR</name>
<protein>
    <submittedName>
        <fullName evidence="1">Uncharacterized protein</fullName>
    </submittedName>
</protein>
<evidence type="ECO:0000313" key="1">
    <source>
        <dbReference type="EMBL" id="KAF9525112.1"/>
    </source>
</evidence>
<proteinExistence type="predicted"/>